<keyword evidence="3" id="KW-1185">Reference proteome</keyword>
<dbReference type="Pfam" id="PF14522">
    <property type="entry name" value="Cytochrome_C7"/>
    <property type="match status" value="1"/>
</dbReference>
<evidence type="ECO:0000259" key="1">
    <source>
        <dbReference type="Pfam" id="PF14522"/>
    </source>
</evidence>
<gene>
    <name evidence="2" type="ORF">FCL40_13150</name>
</gene>
<proteinExistence type="predicted"/>
<sequence length="123" mass="13676">MKRIWRSTLVIGVLLAPMVRAEYGDVLLNRYAEANGERPVVFSHWFHRARVSCKVCHSELGFAMKVGRNDVTMGDIVQGQFCGMCHNGDLAWSTERCQLCHTGKAGNPTQIFGGHKTAGPSLW</sequence>
<dbReference type="SUPFAM" id="SSF48695">
    <property type="entry name" value="Multiheme cytochromes"/>
    <property type="match status" value="1"/>
</dbReference>
<dbReference type="OrthoDB" id="6204631at2"/>
<evidence type="ECO:0000313" key="2">
    <source>
        <dbReference type="EMBL" id="TKB48291.1"/>
    </source>
</evidence>
<dbReference type="Gene3D" id="3.90.10.10">
    <property type="entry name" value="Cytochrome C3"/>
    <property type="match status" value="1"/>
</dbReference>
<dbReference type="AlphaFoldDB" id="A0A4U1BBL4"/>
<dbReference type="EMBL" id="SWCI01000008">
    <property type="protein sequence ID" value="TKB48291.1"/>
    <property type="molecule type" value="Genomic_DNA"/>
</dbReference>
<comment type="caution">
    <text evidence="2">The sequence shown here is derived from an EMBL/GenBank/DDBJ whole genome shotgun (WGS) entry which is preliminary data.</text>
</comment>
<name>A0A4U1BBL4_9GAMM</name>
<organism evidence="2 3">
    <name type="scientific">Ferrimonas sediminicola</name>
    <dbReference type="NCBI Taxonomy" id="2569538"/>
    <lineage>
        <taxon>Bacteria</taxon>
        <taxon>Pseudomonadati</taxon>
        <taxon>Pseudomonadota</taxon>
        <taxon>Gammaproteobacteria</taxon>
        <taxon>Alteromonadales</taxon>
        <taxon>Ferrimonadaceae</taxon>
        <taxon>Ferrimonas</taxon>
    </lineage>
</organism>
<protein>
    <recommendedName>
        <fullName evidence="1">Cytochrome c7-like domain-containing protein</fullName>
    </recommendedName>
</protein>
<reference evidence="2 3" key="1">
    <citation type="submission" date="2019-04" db="EMBL/GenBank/DDBJ databases">
        <authorList>
            <person name="Hwang J.C."/>
        </authorList>
    </citation>
    <scope>NUCLEOTIDE SEQUENCE [LARGE SCALE GENOMIC DNA]</scope>
    <source>
        <strain evidence="2 3">IMCC35001</strain>
    </source>
</reference>
<feature type="domain" description="Cytochrome c7-like" evidence="1">
    <location>
        <begin position="40"/>
        <end position="102"/>
    </location>
</feature>
<dbReference type="NCBIfam" id="TIGR04257">
    <property type="entry name" value="nanowire_3heme"/>
    <property type="match status" value="1"/>
</dbReference>
<dbReference type="RefSeq" id="WP_136853762.1">
    <property type="nucleotide sequence ID" value="NZ_SWCI01000008.1"/>
</dbReference>
<dbReference type="Proteomes" id="UP000305674">
    <property type="component" value="Unassembled WGS sequence"/>
</dbReference>
<dbReference type="InterPro" id="IPR029467">
    <property type="entry name" value="Cyt_c7-like"/>
</dbReference>
<dbReference type="InterPro" id="IPR036280">
    <property type="entry name" value="Multihaem_cyt_sf"/>
</dbReference>
<evidence type="ECO:0000313" key="3">
    <source>
        <dbReference type="Proteomes" id="UP000305674"/>
    </source>
</evidence>
<accession>A0A4U1BBL4</accession>
<dbReference type="InterPro" id="IPR026352">
    <property type="entry name" value="Nanowire_3heme"/>
</dbReference>